<comment type="caution">
    <text evidence="1">The sequence shown here is derived from an EMBL/GenBank/DDBJ whole genome shotgun (WGS) entry which is preliminary data.</text>
</comment>
<sequence>MTFAASDSLKGAFRASGPGASGAVGKHTASIFGKLGLGPSDDTNRRGLAVIRFLDSAN</sequence>
<dbReference type="Proteomes" id="UP001501116">
    <property type="component" value="Unassembled WGS sequence"/>
</dbReference>
<dbReference type="RefSeq" id="WP_425546490.1">
    <property type="nucleotide sequence ID" value="NZ_BAAANN010000017.1"/>
</dbReference>
<name>A0ABP5CP13_9PSEU</name>
<evidence type="ECO:0000313" key="1">
    <source>
        <dbReference type="EMBL" id="GAA1966758.1"/>
    </source>
</evidence>
<gene>
    <name evidence="1" type="ORF">GCM10009754_44090</name>
</gene>
<keyword evidence="2" id="KW-1185">Reference proteome</keyword>
<reference evidence="2" key="1">
    <citation type="journal article" date="2019" name="Int. J. Syst. Evol. Microbiol.">
        <title>The Global Catalogue of Microorganisms (GCM) 10K type strain sequencing project: providing services to taxonomists for standard genome sequencing and annotation.</title>
        <authorList>
            <consortium name="The Broad Institute Genomics Platform"/>
            <consortium name="The Broad Institute Genome Sequencing Center for Infectious Disease"/>
            <person name="Wu L."/>
            <person name="Ma J."/>
        </authorList>
    </citation>
    <scope>NUCLEOTIDE SEQUENCE [LARGE SCALE GENOMIC DNA]</scope>
    <source>
        <strain evidence="2">JCM 14545</strain>
    </source>
</reference>
<organism evidence="1 2">
    <name type="scientific">Amycolatopsis minnesotensis</name>
    <dbReference type="NCBI Taxonomy" id="337894"/>
    <lineage>
        <taxon>Bacteria</taxon>
        <taxon>Bacillati</taxon>
        <taxon>Actinomycetota</taxon>
        <taxon>Actinomycetes</taxon>
        <taxon>Pseudonocardiales</taxon>
        <taxon>Pseudonocardiaceae</taxon>
        <taxon>Amycolatopsis</taxon>
    </lineage>
</organism>
<accession>A0ABP5CP13</accession>
<dbReference type="EMBL" id="BAAANN010000017">
    <property type="protein sequence ID" value="GAA1966758.1"/>
    <property type="molecule type" value="Genomic_DNA"/>
</dbReference>
<proteinExistence type="predicted"/>
<protein>
    <submittedName>
        <fullName evidence="1">Uncharacterized protein</fullName>
    </submittedName>
</protein>
<evidence type="ECO:0000313" key="2">
    <source>
        <dbReference type="Proteomes" id="UP001501116"/>
    </source>
</evidence>